<gene>
    <name evidence="1" type="ORF">RF11_09687</name>
</gene>
<evidence type="ECO:0000313" key="1">
    <source>
        <dbReference type="EMBL" id="KII70424.1"/>
    </source>
</evidence>
<sequence>MSVQGSNNSPVSNKAGVGVKSGLVVSDYASDEDSTTEVNAVENGSKLSTLSSAPQISGAGVANDFGSKIDALFTSPEFEMSVLPLDACDPELQEKVKDLLDKKIDYNIDFVEYINKKKAFRNPSIYEKLVSFCNIDEKGSNFRNLCLLLY</sequence>
<organism evidence="1 2">
    <name type="scientific">Thelohanellus kitauei</name>
    <name type="common">Myxosporean</name>
    <dbReference type="NCBI Taxonomy" id="669202"/>
    <lineage>
        <taxon>Eukaryota</taxon>
        <taxon>Metazoa</taxon>
        <taxon>Cnidaria</taxon>
        <taxon>Myxozoa</taxon>
        <taxon>Myxosporea</taxon>
        <taxon>Bivalvulida</taxon>
        <taxon>Platysporina</taxon>
        <taxon>Myxobolidae</taxon>
        <taxon>Thelohanellus</taxon>
    </lineage>
</organism>
<dbReference type="Proteomes" id="UP000031668">
    <property type="component" value="Unassembled WGS sequence"/>
</dbReference>
<dbReference type="Pfam" id="PF07818">
    <property type="entry name" value="HCNGP"/>
    <property type="match status" value="1"/>
</dbReference>
<name>A0A0C2IY81_THEKT</name>
<dbReference type="EMBL" id="JWZT01002080">
    <property type="protein sequence ID" value="KII70424.1"/>
    <property type="molecule type" value="Genomic_DNA"/>
</dbReference>
<evidence type="ECO:0000313" key="2">
    <source>
        <dbReference type="Proteomes" id="UP000031668"/>
    </source>
</evidence>
<dbReference type="GO" id="GO:0006355">
    <property type="term" value="P:regulation of DNA-templated transcription"/>
    <property type="evidence" value="ECO:0007669"/>
    <property type="project" value="InterPro"/>
</dbReference>
<dbReference type="OrthoDB" id="1714508at2759"/>
<dbReference type="InterPro" id="IPR012479">
    <property type="entry name" value="SAP30BP"/>
</dbReference>
<accession>A0A0C2IY81</accession>
<reference evidence="1 2" key="1">
    <citation type="journal article" date="2014" name="Genome Biol. Evol.">
        <title>The genome of the myxosporean Thelohanellus kitauei shows adaptations to nutrient acquisition within its fish host.</title>
        <authorList>
            <person name="Yang Y."/>
            <person name="Xiong J."/>
            <person name="Zhou Z."/>
            <person name="Huo F."/>
            <person name="Miao W."/>
            <person name="Ran C."/>
            <person name="Liu Y."/>
            <person name="Zhang J."/>
            <person name="Feng J."/>
            <person name="Wang M."/>
            <person name="Wang M."/>
            <person name="Wang L."/>
            <person name="Yao B."/>
        </authorList>
    </citation>
    <scope>NUCLEOTIDE SEQUENCE [LARGE SCALE GENOMIC DNA]</scope>
    <source>
        <strain evidence="1">Wuqing</strain>
    </source>
</reference>
<dbReference type="GO" id="GO:0005634">
    <property type="term" value="C:nucleus"/>
    <property type="evidence" value="ECO:0007669"/>
    <property type="project" value="TreeGrafter"/>
</dbReference>
<dbReference type="PANTHER" id="PTHR13464:SF0">
    <property type="entry name" value="SAP30-BINDING PROTEIN"/>
    <property type="match status" value="1"/>
</dbReference>
<keyword evidence="2" id="KW-1185">Reference proteome</keyword>
<proteinExistence type="predicted"/>
<dbReference type="AlphaFoldDB" id="A0A0C2IY81"/>
<comment type="caution">
    <text evidence="1">The sequence shown here is derived from an EMBL/GenBank/DDBJ whole genome shotgun (WGS) entry which is preliminary data.</text>
</comment>
<protein>
    <submittedName>
        <fullName evidence="1">SAP30-binding protein</fullName>
    </submittedName>
</protein>
<dbReference type="PANTHER" id="PTHR13464">
    <property type="entry name" value="TRANSCRIPTIONAL REGULATOR PROTEIN HCNGP"/>
    <property type="match status" value="1"/>
</dbReference>